<proteinExistence type="predicted"/>
<evidence type="ECO:0000313" key="2">
    <source>
        <dbReference type="EMBL" id="MFC4030564.1"/>
    </source>
</evidence>
<dbReference type="Proteomes" id="UP001595765">
    <property type="component" value="Unassembled WGS sequence"/>
</dbReference>
<dbReference type="RefSeq" id="WP_386426084.1">
    <property type="nucleotide sequence ID" value="NZ_JBHSBB010000005.1"/>
</dbReference>
<dbReference type="InterPro" id="IPR027417">
    <property type="entry name" value="P-loop_NTPase"/>
</dbReference>
<dbReference type="GO" id="GO:0006508">
    <property type="term" value="P:proteolysis"/>
    <property type="evidence" value="ECO:0007669"/>
    <property type="project" value="UniProtKB-KW"/>
</dbReference>
<evidence type="ECO:0000313" key="3">
    <source>
        <dbReference type="Proteomes" id="UP001595765"/>
    </source>
</evidence>
<reference evidence="3" key="1">
    <citation type="journal article" date="2019" name="Int. J. Syst. Evol. Microbiol.">
        <title>The Global Catalogue of Microorganisms (GCM) 10K type strain sequencing project: providing services to taxonomists for standard genome sequencing and annotation.</title>
        <authorList>
            <consortium name="The Broad Institute Genomics Platform"/>
            <consortium name="The Broad Institute Genome Sequencing Center for Infectious Disease"/>
            <person name="Wu L."/>
            <person name="Ma J."/>
        </authorList>
    </citation>
    <scope>NUCLEOTIDE SEQUENCE [LARGE SCALE GENOMIC DNA]</scope>
    <source>
        <strain evidence="3">CGMCC 4.7237</strain>
    </source>
</reference>
<accession>A0ABV8HIB1</accession>
<keyword evidence="3" id="KW-1185">Reference proteome</keyword>
<feature type="compositionally biased region" description="Pro residues" evidence="1">
    <location>
        <begin position="676"/>
        <end position="687"/>
    </location>
</feature>
<protein>
    <submittedName>
        <fullName evidence="2">Serine protease</fullName>
    </submittedName>
</protein>
<organism evidence="2 3">
    <name type="scientific">Streptomyces polygonati</name>
    <dbReference type="NCBI Taxonomy" id="1617087"/>
    <lineage>
        <taxon>Bacteria</taxon>
        <taxon>Bacillati</taxon>
        <taxon>Actinomycetota</taxon>
        <taxon>Actinomycetes</taxon>
        <taxon>Kitasatosporales</taxon>
        <taxon>Streptomycetaceae</taxon>
        <taxon>Streptomyces</taxon>
    </lineage>
</organism>
<keyword evidence="2" id="KW-0378">Hydrolase</keyword>
<dbReference type="InterPro" id="IPR009003">
    <property type="entry name" value="Peptidase_S1_PA"/>
</dbReference>
<dbReference type="GO" id="GO:0008233">
    <property type="term" value="F:peptidase activity"/>
    <property type="evidence" value="ECO:0007669"/>
    <property type="project" value="UniProtKB-KW"/>
</dbReference>
<feature type="compositionally biased region" description="Basic and acidic residues" evidence="1">
    <location>
        <begin position="937"/>
        <end position="946"/>
    </location>
</feature>
<gene>
    <name evidence="2" type="ORF">ACFO3J_03660</name>
</gene>
<keyword evidence="2" id="KW-0645">Protease</keyword>
<dbReference type="SUPFAM" id="SSF52540">
    <property type="entry name" value="P-loop containing nucleoside triphosphate hydrolases"/>
    <property type="match status" value="1"/>
</dbReference>
<feature type="region of interest" description="Disordered" evidence="1">
    <location>
        <begin position="762"/>
        <end position="803"/>
    </location>
</feature>
<name>A0ABV8HIB1_9ACTN</name>
<evidence type="ECO:0000256" key="1">
    <source>
        <dbReference type="SAM" id="MobiDB-lite"/>
    </source>
</evidence>
<sequence length="1329" mass="138483">MPARASERDGALIRVCDLAGRPRGTGFLADADGTMITSHEAVDGLARLVLHAPGDQVCLVEAGAITPLPEYGLALVATEGLSLPALPVATGGPAHPDRRIRLRLPHRAEGTVLGTTAVTYVATDRFHLLDEVYELDLDGADLNRAAAHASGAPLIDAATGAVLAVVVTALHAGHRASGFAAPLRAGGGSAPLSALLARNAATVPAYGPHLNLAGALRLTDTTPGPAAGPSDVPVARPELAHALAEFPAAPGESAPLVLGLVGDPGTGRSTELARLAARRARGERPAPTVWLRGAELRPGDGGIEDAVDRSLRAAARTVRAASGAASGGAAAEPPHTSPHALAEVTRSAGRPLLVILDGPEEMPPVLAHGLGDWTAATADWLRTCGARLIVACRPEFWEQVEVRLPDEAARRLPIGELTGEQALRARARFGLPDDSLTAADAAHPLALRLLADVRAALPDGADPGAAPSRAEIFAAHLDLICLRVAERLAALSQPQIRGTGLRRLAARVAGQAHEAARRCLGPGQGQLDRDAFEELFPWRTGWAAAVLAEGLLVPAGAGYRFAHEEFADWLQSLHLDLDMALHALVHRWFTPSGALPEAPVRLPSRAATRPSCAATRAGQPPPVPAAPPIAPAAYPRGLPVPRHRAGPVRQALLAAPPAARTARLLALLHTLDHHTPPPTRLLPPTPSPEATDPEADTLPIPHPARSGRRGGGRTAGAGVAESPGPAEQRADVVPVPQPARMWRRGAGRTETARVAEARMPVESTSLPEGRADAVPTAYPARGGGRGGRWSAGAVESRQPVESPGLAERRADAVWWATHLVVRTLSAAPDTDVLRELAGRIVVRAVERGGFTPTAMGALGHFGPAFWCSLPLPVTERLELLRLLVPADGPPAAVPAADRFLIAAAGLLRARPAEAVPALCGWFGDDRPLRTGAATEAPGRRPAEQEPARPGAATAPLTAAAPPLTVACAAQALLHTHRRLAVDDLTEALVAVGHPAADELLAALAEDEAPAVCRAADRWAGDERPDRRVAAATYGLRAAPHVRSAADRELLRRAALAILARPADSALHGAALGMLVLDPSAREGHLPAALRRFTGGDAHLTPSVVGAALGTHPEAVLTAFGTRLRDAAHSPPEAAAGITAGILHALSAVASPALARRAATLVEEDLRHRPAAAPEVARFLDARLEQGPGARAVLLPLVTALLRDHSAEVRSALVPVFAAAGTPLSRPLRQELLDHALDAERDPVVLDALLTAAADGCRERRPQQTRELVHRLGLLLGRTPEGAAHFDRRVVELAATEPDFARLLRQWLTDGGSWDAVVGPCARRRIDTVA</sequence>
<feature type="region of interest" description="Disordered" evidence="1">
    <location>
        <begin position="673"/>
        <end position="730"/>
    </location>
</feature>
<feature type="region of interest" description="Disordered" evidence="1">
    <location>
        <begin position="930"/>
        <end position="954"/>
    </location>
</feature>
<dbReference type="EMBL" id="JBHSBB010000005">
    <property type="protein sequence ID" value="MFC4030564.1"/>
    <property type="molecule type" value="Genomic_DNA"/>
</dbReference>
<dbReference type="PROSITE" id="PS50077">
    <property type="entry name" value="HEAT_REPEAT"/>
    <property type="match status" value="1"/>
</dbReference>
<dbReference type="SUPFAM" id="SSF50494">
    <property type="entry name" value="Trypsin-like serine proteases"/>
    <property type="match status" value="1"/>
</dbReference>
<comment type="caution">
    <text evidence="2">The sequence shown here is derived from an EMBL/GenBank/DDBJ whole genome shotgun (WGS) entry which is preliminary data.</text>
</comment>
<dbReference type="InterPro" id="IPR021133">
    <property type="entry name" value="HEAT_type_2"/>
</dbReference>